<dbReference type="CDD" id="cd01536">
    <property type="entry name" value="PBP1_ABC_sugar_binding-like"/>
    <property type="match status" value="1"/>
</dbReference>
<evidence type="ECO:0000313" key="5">
    <source>
        <dbReference type="EMBL" id="MEI4271355.1"/>
    </source>
</evidence>
<dbReference type="PANTHER" id="PTHR46847">
    <property type="entry name" value="D-ALLOSE-BINDING PERIPLASMIC PROTEIN-RELATED"/>
    <property type="match status" value="1"/>
</dbReference>
<dbReference type="SUPFAM" id="SSF53822">
    <property type="entry name" value="Periplasmic binding protein-like I"/>
    <property type="match status" value="1"/>
</dbReference>
<dbReference type="InterPro" id="IPR025997">
    <property type="entry name" value="SBP_2_dom"/>
</dbReference>
<accession>A0ABU8DR76</accession>
<organism evidence="5 6">
    <name type="scientific">Klenkia sesuvii</name>
    <dbReference type="NCBI Taxonomy" id="3103137"/>
    <lineage>
        <taxon>Bacteria</taxon>
        <taxon>Bacillati</taxon>
        <taxon>Actinomycetota</taxon>
        <taxon>Actinomycetes</taxon>
        <taxon>Geodermatophilales</taxon>
        <taxon>Geodermatophilaceae</taxon>
        <taxon>Klenkia</taxon>
    </lineage>
</organism>
<dbReference type="RefSeq" id="WP_336403498.1">
    <property type="nucleotide sequence ID" value="NZ_JBAPLU010000005.1"/>
</dbReference>
<protein>
    <submittedName>
        <fullName evidence="5">Sugar ABC transporter substrate-binding protein</fullName>
    </submittedName>
</protein>
<evidence type="ECO:0000256" key="2">
    <source>
        <dbReference type="ARBA" id="ARBA00007639"/>
    </source>
</evidence>
<dbReference type="Proteomes" id="UP001361570">
    <property type="component" value="Unassembled WGS sequence"/>
</dbReference>
<evidence type="ECO:0000256" key="1">
    <source>
        <dbReference type="ARBA" id="ARBA00004196"/>
    </source>
</evidence>
<evidence type="ECO:0000259" key="4">
    <source>
        <dbReference type="Pfam" id="PF13407"/>
    </source>
</evidence>
<dbReference type="PROSITE" id="PS51318">
    <property type="entry name" value="TAT"/>
    <property type="match status" value="1"/>
</dbReference>
<gene>
    <name evidence="5" type="ORF">TEK04_06440</name>
</gene>
<evidence type="ECO:0000256" key="3">
    <source>
        <dbReference type="ARBA" id="ARBA00022729"/>
    </source>
</evidence>
<dbReference type="EMBL" id="JBAPLU010000005">
    <property type="protein sequence ID" value="MEI4271355.1"/>
    <property type="molecule type" value="Genomic_DNA"/>
</dbReference>
<feature type="domain" description="Periplasmic binding protein" evidence="4">
    <location>
        <begin position="68"/>
        <end position="313"/>
    </location>
</feature>
<reference evidence="5 6" key="1">
    <citation type="submission" date="2024-03" db="EMBL/GenBank/DDBJ databases">
        <title>Draft genome sequence of Klenkia sp. LSe6-5.</title>
        <authorList>
            <person name="Duangmal K."/>
            <person name="Chantavorakit T."/>
        </authorList>
    </citation>
    <scope>NUCLEOTIDE SEQUENCE [LARGE SCALE GENOMIC DNA]</scope>
    <source>
        <strain evidence="5 6">LSe6-5</strain>
    </source>
</reference>
<comment type="subcellular location">
    <subcellularLocation>
        <location evidence="1">Cell envelope</location>
    </subcellularLocation>
</comment>
<dbReference type="InterPro" id="IPR028082">
    <property type="entry name" value="Peripla_BP_I"/>
</dbReference>
<evidence type="ECO:0000313" key="6">
    <source>
        <dbReference type="Proteomes" id="UP001361570"/>
    </source>
</evidence>
<sequence length="353" mass="36250">MPDIPRPSLLSAPIRRRDLFRLGGAVGGGLALSSLLAACGGDSSGSGSGSGSGDGVGAGQTIGLSLNGNNAYSSYVAEGVLKALEGTSYGFVGVQNNFDSSTELGNVQNLLSQGIAGFVTLPADAATIARAAELAQQQGVPVGNALWPGPSDADEYFTGVADLDSVEGGRMIGEWLKENATPGPVIVVQGIVGQGFSERIDEGLDEALEGSGFTVVVREQGFFARDTATSIVESGLQANPGVTAIVAYAASMSNGIAAYLEANGIDGIAHVSSDADDEMFEWLATPYLSASRYYSAAQTGLLVTQAVRAAIEGGDVTFDNQVDQVMVTAENAEQVVAENPYRYEQFAEQAASV</sequence>
<keyword evidence="6" id="KW-1185">Reference proteome</keyword>
<dbReference type="Pfam" id="PF13407">
    <property type="entry name" value="Peripla_BP_4"/>
    <property type="match status" value="1"/>
</dbReference>
<comment type="similarity">
    <text evidence="2">Belongs to the bacterial solute-binding protein 2 family.</text>
</comment>
<keyword evidence="3" id="KW-0732">Signal</keyword>
<dbReference type="Gene3D" id="3.40.50.2300">
    <property type="match status" value="2"/>
</dbReference>
<dbReference type="PANTHER" id="PTHR46847:SF1">
    <property type="entry name" value="D-ALLOSE-BINDING PERIPLASMIC PROTEIN-RELATED"/>
    <property type="match status" value="1"/>
</dbReference>
<dbReference type="InterPro" id="IPR006311">
    <property type="entry name" value="TAT_signal"/>
</dbReference>
<comment type="caution">
    <text evidence="5">The sequence shown here is derived from an EMBL/GenBank/DDBJ whole genome shotgun (WGS) entry which is preliminary data.</text>
</comment>
<name>A0ABU8DR76_9ACTN</name>
<proteinExistence type="inferred from homology"/>